<evidence type="ECO:0000256" key="1">
    <source>
        <dbReference type="ARBA" id="ARBA00022574"/>
    </source>
</evidence>
<dbReference type="Proteomes" id="UP000604730">
    <property type="component" value="Unassembled WGS sequence"/>
</dbReference>
<evidence type="ECO:0000256" key="2">
    <source>
        <dbReference type="ARBA" id="ARBA00022737"/>
    </source>
</evidence>
<dbReference type="Pfam" id="PF13676">
    <property type="entry name" value="TIR_2"/>
    <property type="match status" value="1"/>
</dbReference>
<feature type="repeat" description="WD" evidence="3">
    <location>
        <begin position="370"/>
        <end position="411"/>
    </location>
</feature>
<dbReference type="PROSITE" id="PS50294">
    <property type="entry name" value="WD_REPEATS_REGION"/>
    <property type="match status" value="1"/>
</dbReference>
<dbReference type="InterPro" id="IPR036322">
    <property type="entry name" value="WD40_repeat_dom_sf"/>
</dbReference>
<dbReference type="SUPFAM" id="SSF52200">
    <property type="entry name" value="Toll/Interleukin receptor TIR domain"/>
    <property type="match status" value="1"/>
</dbReference>
<evidence type="ECO:0000313" key="6">
    <source>
        <dbReference type="EMBL" id="MBK5896915.1"/>
    </source>
</evidence>
<dbReference type="PANTHER" id="PTHR22838:SF0">
    <property type="entry name" value="WD REPEAT-CONTAINING PROTEIN 26"/>
    <property type="match status" value="1"/>
</dbReference>
<gene>
    <name evidence="6" type="ORF">JJN12_03835</name>
</gene>
<feature type="domain" description="TIR" evidence="5">
    <location>
        <begin position="26"/>
        <end position="167"/>
    </location>
</feature>
<evidence type="ECO:0000259" key="5">
    <source>
        <dbReference type="PROSITE" id="PS50104"/>
    </source>
</evidence>
<evidence type="ECO:0000256" key="4">
    <source>
        <dbReference type="SAM" id="Phobius"/>
    </source>
</evidence>
<dbReference type="Gene3D" id="3.40.50.10140">
    <property type="entry name" value="Toll/interleukin-1 receptor homology (TIR) domain"/>
    <property type="match status" value="1"/>
</dbReference>
<keyword evidence="4" id="KW-0472">Membrane</keyword>
<dbReference type="InterPro" id="IPR000157">
    <property type="entry name" value="TIR_dom"/>
</dbReference>
<keyword evidence="1 3" id="KW-0853">WD repeat</keyword>
<sequence length="1020" mass="115203">MEKEHIDSTSSERMEEAEAFYNEKEYKYTAFISYRHVEPDQSIARQVHQMIETFKAPKEFYQNGKRPTFRVFRDREELAARDLSTSIKEALETSRYLIVICSKRTPLSEWCKKEVEIFKSIHGEERIIPVLVEGEPFEAFPEALRGKESSNEEAEYEILAADLRPERVLKSDFKGYAYLQDNDRQSLKELTKESLNILKTEKYRIMAAILGCTFGDLKQRDKERRSKRILNISIVSGAAFLLFGIFMANAYQKAEQARIEAVQSNANILMKTSKEFLKEGDYLKGVLVAKEAMGMISEDMKYYSSLKADEEYILNSSLYHSGASTLTTISTKNNLTFMAVSNDEKYVAYGLENNDTAVAKVENGEVIKVFTGHSQQVKMVDFSKDNKYLASASFDNTCIVYDFASGKEAAKLEIEGVPMLARFSEDGTRLFYAVNSNNAIVFYTYDTANWQKLGEFVVNEPIISIDISKDGNEMLVALNSNSEEQLTRRNVVDGKILEVIPRQKGKGLGGAEVEKPYMVAKYSLDGDNLLLLTNSEVLKLSRQTGKEVFNKKLTMNNIIESNLLIESSNGDKIVLKSSPKVFILDGKSGDVTDEIYFPNLNMRYFTYNDATNTVVGFGENGNYSIWRDKTVVESGLSYGGGVPTEFIFLKDGSKILANSHESQTIKIIELKSKVEADTINARIMASSNDSSHLLLFDGKDLAVSDDDARTMKKIVVDEPSTYSLSENTNLCQISNDGRYYALIFKQDISDAAPKALKLYDLVKNEKRMIQINNAASVITFSDDSKNIFVVDSAEGLNVYDVGDLKLVKNYSEIKDNVLNIKLSKDSKIVAVNMLSGTAYLYNLETGKRIDEINGEIINVEKAQDEIIVRGIKKNSIFKWSSTSGLSSWDMDDECLKTPQSFYDVNLYNENTDKLMIIRNNDVDRKCYLIDFSTGKLKLSLDIALRRYNVSGNISPDGKLITIDRDYFEKSGEKISDWSYDMVTSIYRVLSEEEASKEVDEILSGRTLSKEEKVEIGITTK</sequence>
<keyword evidence="2" id="KW-0677">Repeat</keyword>
<dbReference type="SMART" id="SM00320">
    <property type="entry name" value="WD40"/>
    <property type="match status" value="2"/>
</dbReference>
<proteinExistence type="predicted"/>
<dbReference type="Pfam" id="PF00400">
    <property type="entry name" value="WD40"/>
    <property type="match status" value="1"/>
</dbReference>
<dbReference type="SUPFAM" id="SSF50978">
    <property type="entry name" value="WD40 repeat-like"/>
    <property type="match status" value="1"/>
</dbReference>
<keyword evidence="4" id="KW-0812">Transmembrane</keyword>
<dbReference type="Gene3D" id="2.130.10.10">
    <property type="entry name" value="YVTN repeat-like/Quinoprotein amine dehydrogenase"/>
    <property type="match status" value="2"/>
</dbReference>
<comment type="caution">
    <text evidence="6">The sequence shown here is derived from an EMBL/GenBank/DDBJ whole genome shotgun (WGS) entry which is preliminary data.</text>
</comment>
<reference evidence="6 7" key="1">
    <citation type="submission" date="2021-01" db="EMBL/GenBank/DDBJ databases">
        <title>Isolation and description of Catonella massiliensis sp. nov., a novel Catonella species, isolated from a stable periodontitis subject.</title>
        <authorList>
            <person name="Antezack A."/>
            <person name="Boxberger M."/>
            <person name="La Scola B."/>
            <person name="Monnet-Corti V."/>
        </authorList>
    </citation>
    <scope>NUCLEOTIDE SEQUENCE [LARGE SCALE GENOMIC DNA]</scope>
    <source>
        <strain evidence="6 7">Marseille-Q4567</strain>
    </source>
</reference>
<dbReference type="SUPFAM" id="SSF82171">
    <property type="entry name" value="DPP6 N-terminal domain-like"/>
    <property type="match status" value="1"/>
</dbReference>
<dbReference type="PROSITE" id="PS50082">
    <property type="entry name" value="WD_REPEATS_2"/>
    <property type="match status" value="1"/>
</dbReference>
<accession>A0ABS1IYE7</accession>
<dbReference type="InterPro" id="IPR001680">
    <property type="entry name" value="WD40_rpt"/>
</dbReference>
<feature type="transmembrane region" description="Helical" evidence="4">
    <location>
        <begin position="229"/>
        <end position="251"/>
    </location>
</feature>
<dbReference type="EMBL" id="JAEPRJ010000001">
    <property type="protein sequence ID" value="MBK5896915.1"/>
    <property type="molecule type" value="Genomic_DNA"/>
</dbReference>
<dbReference type="InterPro" id="IPR051350">
    <property type="entry name" value="WD_repeat-ST_regulator"/>
</dbReference>
<dbReference type="SMART" id="SM00255">
    <property type="entry name" value="TIR"/>
    <property type="match status" value="1"/>
</dbReference>
<dbReference type="PROSITE" id="PS50104">
    <property type="entry name" value="TIR"/>
    <property type="match status" value="1"/>
</dbReference>
<protein>
    <submittedName>
        <fullName evidence="6">TIR domain-containing protein</fullName>
    </submittedName>
</protein>
<keyword evidence="4" id="KW-1133">Transmembrane helix</keyword>
<dbReference type="InterPro" id="IPR035897">
    <property type="entry name" value="Toll_tir_struct_dom_sf"/>
</dbReference>
<dbReference type="RefSeq" id="WP_208428443.1">
    <property type="nucleotide sequence ID" value="NZ_JAEPRJ010000001.1"/>
</dbReference>
<organism evidence="6 7">
    <name type="scientific">Catonella massiliensis</name>
    <dbReference type="NCBI Taxonomy" id="2799636"/>
    <lineage>
        <taxon>Bacteria</taxon>
        <taxon>Bacillati</taxon>
        <taxon>Bacillota</taxon>
        <taxon>Clostridia</taxon>
        <taxon>Lachnospirales</taxon>
        <taxon>Lachnospiraceae</taxon>
        <taxon>Catonella</taxon>
    </lineage>
</organism>
<dbReference type="InterPro" id="IPR015943">
    <property type="entry name" value="WD40/YVTN_repeat-like_dom_sf"/>
</dbReference>
<dbReference type="PANTHER" id="PTHR22838">
    <property type="entry name" value="WD REPEAT PROTEIN 26-RELATED"/>
    <property type="match status" value="1"/>
</dbReference>
<keyword evidence="7" id="KW-1185">Reference proteome</keyword>
<name>A0ABS1IYE7_9FIRM</name>
<evidence type="ECO:0000313" key="7">
    <source>
        <dbReference type="Proteomes" id="UP000604730"/>
    </source>
</evidence>
<evidence type="ECO:0000256" key="3">
    <source>
        <dbReference type="PROSITE-ProRule" id="PRU00221"/>
    </source>
</evidence>